<evidence type="ECO:0000313" key="2">
    <source>
        <dbReference type="Proteomes" id="UP000031668"/>
    </source>
</evidence>
<proteinExistence type="predicted"/>
<evidence type="ECO:0000313" key="1">
    <source>
        <dbReference type="EMBL" id="KII74762.1"/>
    </source>
</evidence>
<protein>
    <submittedName>
        <fullName evidence="1">Uncharacterized protein</fullName>
    </submittedName>
</protein>
<dbReference type="EMBL" id="JWZT01000283">
    <property type="protein sequence ID" value="KII74762.1"/>
    <property type="molecule type" value="Genomic_DNA"/>
</dbReference>
<gene>
    <name evidence="1" type="ORF">RF11_00528</name>
</gene>
<name>A0A0C2NL72_THEKT</name>
<keyword evidence="2" id="KW-1185">Reference proteome</keyword>
<dbReference type="AlphaFoldDB" id="A0A0C2NL72"/>
<reference evidence="1 2" key="1">
    <citation type="journal article" date="2014" name="Genome Biol. Evol.">
        <title>The genome of the myxosporean Thelohanellus kitauei shows adaptations to nutrient acquisition within its fish host.</title>
        <authorList>
            <person name="Yang Y."/>
            <person name="Xiong J."/>
            <person name="Zhou Z."/>
            <person name="Huo F."/>
            <person name="Miao W."/>
            <person name="Ran C."/>
            <person name="Liu Y."/>
            <person name="Zhang J."/>
            <person name="Feng J."/>
            <person name="Wang M."/>
            <person name="Wang M."/>
            <person name="Wang L."/>
            <person name="Yao B."/>
        </authorList>
    </citation>
    <scope>NUCLEOTIDE SEQUENCE [LARGE SCALE GENOMIC DNA]</scope>
    <source>
        <strain evidence="1">Wuqing</strain>
    </source>
</reference>
<dbReference type="Proteomes" id="UP000031668">
    <property type="component" value="Unassembled WGS sequence"/>
</dbReference>
<sequence>MDMFINCARNSIDIKFNGIDGSVKEGQETMIDSSPPLLVQYLKKNEYHVLKIIVVLFRKPFVPLMTAYEADVNSSVESVCRVIHFFMENRDRNFYYFPASQLEISVIADKYENQKLSLESFLNKENHDKKSNEFLTQRIKLKKLCKPQTGTEPKVVKAKVSLD</sequence>
<organism evidence="1 2">
    <name type="scientific">Thelohanellus kitauei</name>
    <name type="common">Myxosporean</name>
    <dbReference type="NCBI Taxonomy" id="669202"/>
    <lineage>
        <taxon>Eukaryota</taxon>
        <taxon>Metazoa</taxon>
        <taxon>Cnidaria</taxon>
        <taxon>Myxozoa</taxon>
        <taxon>Myxosporea</taxon>
        <taxon>Bivalvulida</taxon>
        <taxon>Platysporina</taxon>
        <taxon>Myxobolidae</taxon>
        <taxon>Thelohanellus</taxon>
    </lineage>
</organism>
<accession>A0A0C2NL72</accession>
<comment type="caution">
    <text evidence="1">The sequence shown here is derived from an EMBL/GenBank/DDBJ whole genome shotgun (WGS) entry which is preliminary data.</text>
</comment>